<evidence type="ECO:0000256" key="2">
    <source>
        <dbReference type="ARBA" id="ARBA00022692"/>
    </source>
</evidence>
<evidence type="ECO:0000259" key="6">
    <source>
        <dbReference type="Pfam" id="PF04116"/>
    </source>
</evidence>
<dbReference type="GO" id="GO:0016020">
    <property type="term" value="C:membrane"/>
    <property type="evidence" value="ECO:0007669"/>
    <property type="project" value="UniProtKB-SubCell"/>
</dbReference>
<dbReference type="GO" id="GO:0008610">
    <property type="term" value="P:lipid biosynthetic process"/>
    <property type="evidence" value="ECO:0007669"/>
    <property type="project" value="InterPro"/>
</dbReference>
<feature type="transmembrane region" description="Helical" evidence="5">
    <location>
        <begin position="12"/>
        <end position="31"/>
    </location>
</feature>
<evidence type="ECO:0000313" key="7">
    <source>
        <dbReference type="EMBL" id="MBB4947964.1"/>
    </source>
</evidence>
<proteinExistence type="predicted"/>
<evidence type="ECO:0000313" key="8">
    <source>
        <dbReference type="Proteomes" id="UP000573327"/>
    </source>
</evidence>
<keyword evidence="4 5" id="KW-0472">Membrane</keyword>
<dbReference type="InterPro" id="IPR050307">
    <property type="entry name" value="Sterol_Desaturase_Related"/>
</dbReference>
<feature type="transmembrane region" description="Helical" evidence="5">
    <location>
        <begin position="81"/>
        <end position="103"/>
    </location>
</feature>
<reference evidence="7 8" key="1">
    <citation type="submission" date="2020-08" db="EMBL/GenBank/DDBJ databases">
        <title>Sequencing the genomes of 1000 actinobacteria strains.</title>
        <authorList>
            <person name="Klenk H.-P."/>
        </authorList>
    </citation>
    <scope>NUCLEOTIDE SEQUENCE [LARGE SCALE GENOMIC DNA]</scope>
    <source>
        <strain evidence="7 8">DSM 44786</strain>
    </source>
</reference>
<name>A0A7W7SCI4_9ACTN</name>
<feature type="domain" description="Fatty acid hydroxylase" evidence="6">
    <location>
        <begin position="122"/>
        <end position="253"/>
    </location>
</feature>
<feature type="transmembrane region" description="Helical" evidence="5">
    <location>
        <begin position="43"/>
        <end position="60"/>
    </location>
</feature>
<organism evidence="7 8">
    <name type="scientific">Kitasatospora gansuensis</name>
    <dbReference type="NCBI Taxonomy" id="258050"/>
    <lineage>
        <taxon>Bacteria</taxon>
        <taxon>Bacillati</taxon>
        <taxon>Actinomycetota</taxon>
        <taxon>Actinomycetes</taxon>
        <taxon>Kitasatosporales</taxon>
        <taxon>Streptomycetaceae</taxon>
        <taxon>Kitasatospora</taxon>
    </lineage>
</organism>
<keyword evidence="2 5" id="KW-0812">Transmembrane</keyword>
<evidence type="ECO:0000256" key="1">
    <source>
        <dbReference type="ARBA" id="ARBA00004370"/>
    </source>
</evidence>
<dbReference type="EMBL" id="JACHJR010000001">
    <property type="protein sequence ID" value="MBB4947964.1"/>
    <property type="molecule type" value="Genomic_DNA"/>
</dbReference>
<dbReference type="Proteomes" id="UP000573327">
    <property type="component" value="Unassembled WGS sequence"/>
</dbReference>
<evidence type="ECO:0000256" key="5">
    <source>
        <dbReference type="SAM" id="Phobius"/>
    </source>
</evidence>
<dbReference type="GO" id="GO:0005506">
    <property type="term" value="F:iron ion binding"/>
    <property type="evidence" value="ECO:0007669"/>
    <property type="project" value="InterPro"/>
</dbReference>
<dbReference type="Pfam" id="PF04116">
    <property type="entry name" value="FA_hydroxylase"/>
    <property type="match status" value="1"/>
</dbReference>
<dbReference type="PANTHER" id="PTHR11863">
    <property type="entry name" value="STEROL DESATURASE"/>
    <property type="match status" value="1"/>
</dbReference>
<sequence>MELDTPARPGLTYGTYPLLATATAVVVWAAVTHRLPISRDAALALLTVGTIVVAFTVERVNPLLDRWRMTRDSFVGRDLPFIGLAFVVEQVATMGVSLIAARFVPDGGFGPLAEVPLLVQALVVLLALDLLWYAYHRAAHAIPRLWRAHGVHHAPSQLYVLMHPVFHPIDLLVSRFVISLLVFRFSGATPDAAFLALVVLNLQQTISHINSDLRTGPLNYLLIGAETHRWHHGAGERVNYGSVLAVWDIAFRTFVYEPTRVPDQLGLDDPSSYPDPRRFHATLAWPLRRAKVVSPR</sequence>
<gene>
    <name evidence="7" type="ORF">F4556_003499</name>
</gene>
<protein>
    <submittedName>
        <fullName evidence="7">Sterol desaturase/sphingolipid hydroxylase (Fatty acid hydroxylase superfamily)</fullName>
    </submittedName>
</protein>
<keyword evidence="3 5" id="KW-1133">Transmembrane helix</keyword>
<dbReference type="GO" id="GO:0016491">
    <property type="term" value="F:oxidoreductase activity"/>
    <property type="evidence" value="ECO:0007669"/>
    <property type="project" value="InterPro"/>
</dbReference>
<dbReference type="AlphaFoldDB" id="A0A7W7SCI4"/>
<dbReference type="InterPro" id="IPR006694">
    <property type="entry name" value="Fatty_acid_hydroxylase"/>
</dbReference>
<evidence type="ECO:0000256" key="3">
    <source>
        <dbReference type="ARBA" id="ARBA00022989"/>
    </source>
</evidence>
<dbReference type="RefSeq" id="WP_184916726.1">
    <property type="nucleotide sequence ID" value="NZ_JACHJR010000001.1"/>
</dbReference>
<accession>A0A7W7SCI4</accession>
<keyword evidence="8" id="KW-1185">Reference proteome</keyword>
<feature type="transmembrane region" description="Helical" evidence="5">
    <location>
        <begin position="115"/>
        <end position="135"/>
    </location>
</feature>
<comment type="caution">
    <text evidence="7">The sequence shown here is derived from an EMBL/GenBank/DDBJ whole genome shotgun (WGS) entry which is preliminary data.</text>
</comment>
<comment type="subcellular location">
    <subcellularLocation>
        <location evidence="1">Membrane</location>
    </subcellularLocation>
</comment>
<evidence type="ECO:0000256" key="4">
    <source>
        <dbReference type="ARBA" id="ARBA00023136"/>
    </source>
</evidence>